<organism evidence="2 3">
    <name type="scientific">Aspergillus glaucus CBS 516.65</name>
    <dbReference type="NCBI Taxonomy" id="1160497"/>
    <lineage>
        <taxon>Eukaryota</taxon>
        <taxon>Fungi</taxon>
        <taxon>Dikarya</taxon>
        <taxon>Ascomycota</taxon>
        <taxon>Pezizomycotina</taxon>
        <taxon>Eurotiomycetes</taxon>
        <taxon>Eurotiomycetidae</taxon>
        <taxon>Eurotiales</taxon>
        <taxon>Aspergillaceae</taxon>
        <taxon>Aspergillus</taxon>
        <taxon>Aspergillus subgen. Aspergillus</taxon>
    </lineage>
</organism>
<protein>
    <submittedName>
        <fullName evidence="2">Uncharacterized protein</fullName>
    </submittedName>
</protein>
<accession>A0A1L9VFN2</accession>
<evidence type="ECO:0000256" key="1">
    <source>
        <dbReference type="SAM" id="MobiDB-lite"/>
    </source>
</evidence>
<dbReference type="EMBL" id="KV878901">
    <property type="protein sequence ID" value="OJJ82747.1"/>
    <property type="molecule type" value="Genomic_DNA"/>
</dbReference>
<dbReference type="OrthoDB" id="10354231at2759"/>
<feature type="region of interest" description="Disordered" evidence="1">
    <location>
        <begin position="1"/>
        <end position="97"/>
    </location>
</feature>
<dbReference type="VEuPathDB" id="FungiDB:ASPGLDRAFT_48844"/>
<sequence>MSYAYVKPYPRYSNLLKDKEQSKNDMAVSEVISDQPSLIPQKRSASIPDSAPIPKKHNTTTRTIRNRSDKKRDDSPEPKDSKSTKNSTEGEVFRRLEGVRTEMATISWYMDLPEALNIPEILLDVSIPNMPEWPDQDTIDKWLAQRHRKPVEDKKDKHDEGPEDKKEGKNEEAKDEKLKDEPTKDDHEDVMQEE</sequence>
<feature type="region of interest" description="Disordered" evidence="1">
    <location>
        <begin position="129"/>
        <end position="194"/>
    </location>
</feature>
<dbReference type="GeneID" id="34463250"/>
<feature type="compositionally biased region" description="Basic and acidic residues" evidence="1">
    <location>
        <begin position="66"/>
        <end position="83"/>
    </location>
</feature>
<feature type="compositionally biased region" description="Basic residues" evidence="1">
    <location>
        <begin position="54"/>
        <end position="65"/>
    </location>
</feature>
<dbReference type="AlphaFoldDB" id="A0A1L9VFN2"/>
<dbReference type="RefSeq" id="XP_022399445.1">
    <property type="nucleotide sequence ID" value="XM_022546989.1"/>
</dbReference>
<evidence type="ECO:0000313" key="2">
    <source>
        <dbReference type="EMBL" id="OJJ82747.1"/>
    </source>
</evidence>
<dbReference type="Proteomes" id="UP000184300">
    <property type="component" value="Unassembled WGS sequence"/>
</dbReference>
<name>A0A1L9VFN2_ASPGL</name>
<feature type="compositionally biased region" description="Basic and acidic residues" evidence="1">
    <location>
        <begin position="150"/>
        <end position="194"/>
    </location>
</feature>
<proteinExistence type="predicted"/>
<keyword evidence="3" id="KW-1185">Reference proteome</keyword>
<reference evidence="3" key="1">
    <citation type="journal article" date="2017" name="Genome Biol.">
        <title>Comparative genomics reveals high biological diversity and specific adaptations in the industrially and medically important fungal genus Aspergillus.</title>
        <authorList>
            <person name="de Vries R.P."/>
            <person name="Riley R."/>
            <person name="Wiebenga A."/>
            <person name="Aguilar-Osorio G."/>
            <person name="Amillis S."/>
            <person name="Uchima C.A."/>
            <person name="Anderluh G."/>
            <person name="Asadollahi M."/>
            <person name="Askin M."/>
            <person name="Barry K."/>
            <person name="Battaglia E."/>
            <person name="Bayram O."/>
            <person name="Benocci T."/>
            <person name="Braus-Stromeyer S.A."/>
            <person name="Caldana C."/>
            <person name="Canovas D."/>
            <person name="Cerqueira G.C."/>
            <person name="Chen F."/>
            <person name="Chen W."/>
            <person name="Choi C."/>
            <person name="Clum A."/>
            <person name="Dos Santos R.A."/>
            <person name="Damasio A.R."/>
            <person name="Diallinas G."/>
            <person name="Emri T."/>
            <person name="Fekete E."/>
            <person name="Flipphi M."/>
            <person name="Freyberg S."/>
            <person name="Gallo A."/>
            <person name="Gournas C."/>
            <person name="Habgood R."/>
            <person name="Hainaut M."/>
            <person name="Harispe M.L."/>
            <person name="Henrissat B."/>
            <person name="Hilden K.S."/>
            <person name="Hope R."/>
            <person name="Hossain A."/>
            <person name="Karabika E."/>
            <person name="Karaffa L."/>
            <person name="Karanyi Z."/>
            <person name="Krasevec N."/>
            <person name="Kuo A."/>
            <person name="Kusch H."/>
            <person name="LaButti K."/>
            <person name="Lagendijk E.L."/>
            <person name="Lapidus A."/>
            <person name="Levasseur A."/>
            <person name="Lindquist E."/>
            <person name="Lipzen A."/>
            <person name="Logrieco A.F."/>
            <person name="MacCabe A."/>
            <person name="Maekelae M.R."/>
            <person name="Malavazi I."/>
            <person name="Melin P."/>
            <person name="Meyer V."/>
            <person name="Mielnichuk N."/>
            <person name="Miskei M."/>
            <person name="Molnar A.P."/>
            <person name="Mule G."/>
            <person name="Ngan C.Y."/>
            <person name="Orejas M."/>
            <person name="Orosz E."/>
            <person name="Ouedraogo J.P."/>
            <person name="Overkamp K.M."/>
            <person name="Park H.-S."/>
            <person name="Perrone G."/>
            <person name="Piumi F."/>
            <person name="Punt P.J."/>
            <person name="Ram A.F."/>
            <person name="Ramon A."/>
            <person name="Rauscher S."/>
            <person name="Record E."/>
            <person name="Riano-Pachon D.M."/>
            <person name="Robert V."/>
            <person name="Roehrig J."/>
            <person name="Ruller R."/>
            <person name="Salamov A."/>
            <person name="Salih N.S."/>
            <person name="Samson R.A."/>
            <person name="Sandor E."/>
            <person name="Sanguinetti M."/>
            <person name="Schuetze T."/>
            <person name="Sepcic K."/>
            <person name="Shelest E."/>
            <person name="Sherlock G."/>
            <person name="Sophianopoulou V."/>
            <person name="Squina F.M."/>
            <person name="Sun H."/>
            <person name="Susca A."/>
            <person name="Todd R.B."/>
            <person name="Tsang A."/>
            <person name="Unkles S.E."/>
            <person name="van de Wiele N."/>
            <person name="van Rossen-Uffink D."/>
            <person name="Oliveira J.V."/>
            <person name="Vesth T.C."/>
            <person name="Visser J."/>
            <person name="Yu J.-H."/>
            <person name="Zhou M."/>
            <person name="Andersen M.R."/>
            <person name="Archer D.B."/>
            <person name="Baker S.E."/>
            <person name="Benoit I."/>
            <person name="Brakhage A.A."/>
            <person name="Braus G.H."/>
            <person name="Fischer R."/>
            <person name="Frisvad J.C."/>
            <person name="Goldman G.H."/>
            <person name="Houbraken J."/>
            <person name="Oakley B."/>
            <person name="Pocsi I."/>
            <person name="Scazzocchio C."/>
            <person name="Seiboth B."/>
            <person name="vanKuyk P.A."/>
            <person name="Wortman J."/>
            <person name="Dyer P.S."/>
            <person name="Grigoriev I.V."/>
        </authorList>
    </citation>
    <scope>NUCLEOTIDE SEQUENCE [LARGE SCALE GENOMIC DNA]</scope>
    <source>
        <strain evidence="3">CBS 516.65</strain>
    </source>
</reference>
<gene>
    <name evidence="2" type="ORF">ASPGLDRAFT_48844</name>
</gene>
<evidence type="ECO:0000313" key="3">
    <source>
        <dbReference type="Proteomes" id="UP000184300"/>
    </source>
</evidence>